<gene>
    <name evidence="1" type="ORF">SSIM_13075</name>
</gene>
<protein>
    <submittedName>
        <fullName evidence="1">Uncharacterized protein</fullName>
    </submittedName>
</protein>
<organism evidence="1 2">
    <name type="scientific">Staphylococcus simulans UMC-CNS-990</name>
    <dbReference type="NCBI Taxonomy" id="1405498"/>
    <lineage>
        <taxon>Bacteria</taxon>
        <taxon>Bacillati</taxon>
        <taxon>Bacillota</taxon>
        <taxon>Bacilli</taxon>
        <taxon>Bacillales</taxon>
        <taxon>Staphylococcaceae</taxon>
        <taxon>Staphylococcus</taxon>
    </lineage>
</organism>
<name>A0ABN0P9X2_STASI</name>
<dbReference type="Proteomes" id="UP000017131">
    <property type="component" value="Unassembled WGS sequence"/>
</dbReference>
<comment type="caution">
    <text evidence="1">The sequence shown here is derived from an EMBL/GenBank/DDBJ whole genome shotgun (WGS) entry which is preliminary data.</text>
</comment>
<dbReference type="EMBL" id="AXDY01000017">
    <property type="protein sequence ID" value="ERS92300.1"/>
    <property type="molecule type" value="Genomic_DNA"/>
</dbReference>
<dbReference type="RefSeq" id="WP_023016285.1">
    <property type="nucleotide sequence ID" value="NZ_AXDY01000017.1"/>
</dbReference>
<evidence type="ECO:0000313" key="1">
    <source>
        <dbReference type="EMBL" id="ERS92300.1"/>
    </source>
</evidence>
<sequence>MKPFIVQMIFEPSHYDDMFILNKQAQARLDQMTQQLEVVVNGLKENEGAAIRALDTSANTIQKNMKLINKELKKLSLY</sequence>
<proteinExistence type="predicted"/>
<keyword evidence="2" id="KW-1185">Reference proteome</keyword>
<reference evidence="1 2" key="1">
    <citation type="journal article" date="2013" name="Genome Announc.">
        <title>Draft Genome Sequence of Staphylococcus simulans UMC-CNS-990, Isolated from a Case of Chronic Bovine Mastitis.</title>
        <authorList>
            <person name="Calcutt M.J."/>
            <person name="Foecking M.F."/>
            <person name="Hsieh H.Y."/>
            <person name="Perry J."/>
            <person name="Stewart G.C."/>
            <person name="Middleton J.R."/>
        </authorList>
    </citation>
    <scope>NUCLEOTIDE SEQUENCE [LARGE SCALE GENOMIC DNA]</scope>
    <source>
        <strain evidence="1 2">UMC-CNS-990</strain>
    </source>
</reference>
<evidence type="ECO:0000313" key="2">
    <source>
        <dbReference type="Proteomes" id="UP000017131"/>
    </source>
</evidence>
<accession>A0ABN0P9X2</accession>